<dbReference type="EMBL" id="CAJVQB010020949">
    <property type="protein sequence ID" value="CAG8795834.1"/>
    <property type="molecule type" value="Genomic_DNA"/>
</dbReference>
<evidence type="ECO:0000313" key="3">
    <source>
        <dbReference type="Proteomes" id="UP000789901"/>
    </source>
</evidence>
<dbReference type="Gene3D" id="1.10.3560.10">
    <property type="entry name" value="yst0336 like domain"/>
    <property type="match status" value="1"/>
</dbReference>
<feature type="domain" description="Polysaccharide biosynthesis" evidence="1">
    <location>
        <begin position="15"/>
        <end position="118"/>
    </location>
</feature>
<accession>A0ABN7VS68</accession>
<organism evidence="2 3">
    <name type="scientific">Gigaspora margarita</name>
    <dbReference type="NCBI Taxonomy" id="4874"/>
    <lineage>
        <taxon>Eukaryota</taxon>
        <taxon>Fungi</taxon>
        <taxon>Fungi incertae sedis</taxon>
        <taxon>Mucoromycota</taxon>
        <taxon>Glomeromycotina</taxon>
        <taxon>Glomeromycetes</taxon>
        <taxon>Diversisporales</taxon>
        <taxon>Gigasporaceae</taxon>
        <taxon>Gigaspora</taxon>
    </lineage>
</organism>
<reference evidence="2 3" key="1">
    <citation type="submission" date="2021-06" db="EMBL/GenBank/DDBJ databases">
        <authorList>
            <person name="Kallberg Y."/>
            <person name="Tangrot J."/>
            <person name="Rosling A."/>
        </authorList>
    </citation>
    <scope>NUCLEOTIDE SEQUENCE [LARGE SCALE GENOMIC DNA]</scope>
    <source>
        <strain evidence="2 3">120-4 pot B 10/14</strain>
    </source>
</reference>
<dbReference type="InterPro" id="IPR008476">
    <property type="entry name" value="PBDC1_metazoa/fungi"/>
</dbReference>
<comment type="caution">
    <text evidence="2">The sequence shown here is derived from an EMBL/GenBank/DDBJ whole genome shotgun (WGS) entry which is preliminary data.</text>
</comment>
<name>A0ABN7VS68_GIGMA</name>
<dbReference type="InterPro" id="IPR021148">
    <property type="entry name" value="Polysacc_synth_dom"/>
</dbReference>
<gene>
    <name evidence="2" type="ORF">GMARGA_LOCUS22066</name>
</gene>
<protein>
    <submittedName>
        <fullName evidence="2">2812_t:CDS:1</fullName>
    </submittedName>
</protein>
<proteinExistence type="predicted"/>
<sequence length="183" mass="21485">MPLPSADELEQLPEIEKQWAVKAMHHAETYFKLISSVDGKSLRLTSIDDEIYEDFMKTFPDFSIVDVDENGMKTPEAKNIWREWIMKYEKSVNDYNFGTLLRKNVNGDYTEENTIFGKSFKSFFLKKNPPPDDPQFVQHLFFHIFIFPNLSDQMDIVTRIQFIAIEIARNKQGLNSHLVQKKD</sequence>
<dbReference type="PANTHER" id="PTHR13410">
    <property type="entry name" value="PROTEIN PBDC1"/>
    <property type="match status" value="1"/>
</dbReference>
<evidence type="ECO:0000259" key="1">
    <source>
        <dbReference type="Pfam" id="PF04669"/>
    </source>
</evidence>
<dbReference type="InterPro" id="IPR023139">
    <property type="entry name" value="PBDC1-like_dom_sf"/>
</dbReference>
<keyword evidence="3" id="KW-1185">Reference proteome</keyword>
<dbReference type="Proteomes" id="UP000789901">
    <property type="component" value="Unassembled WGS sequence"/>
</dbReference>
<dbReference type="Pfam" id="PF04669">
    <property type="entry name" value="PBDC1"/>
    <property type="match status" value="1"/>
</dbReference>
<dbReference type="PANTHER" id="PTHR13410:SF9">
    <property type="entry name" value="PROTEIN PBDC1"/>
    <property type="match status" value="1"/>
</dbReference>
<evidence type="ECO:0000313" key="2">
    <source>
        <dbReference type="EMBL" id="CAG8795834.1"/>
    </source>
</evidence>